<name>A0ABP1L0B4_9EUKA</name>
<feature type="transmembrane region" description="Helical" evidence="1">
    <location>
        <begin position="363"/>
        <end position="383"/>
    </location>
</feature>
<keyword evidence="1" id="KW-1133">Transmembrane helix</keyword>
<feature type="transmembrane region" description="Helical" evidence="1">
    <location>
        <begin position="395"/>
        <end position="418"/>
    </location>
</feature>
<evidence type="ECO:0000256" key="1">
    <source>
        <dbReference type="SAM" id="Phobius"/>
    </source>
</evidence>
<proteinExistence type="predicted"/>
<protein>
    <submittedName>
        <fullName evidence="2">Hypothetical_protein</fullName>
    </submittedName>
</protein>
<comment type="caution">
    <text evidence="2">The sequence shown here is derived from an EMBL/GenBank/DDBJ whole genome shotgun (WGS) entry which is preliminary data.</text>
</comment>
<reference evidence="2 3" key="1">
    <citation type="submission" date="2024-07" db="EMBL/GenBank/DDBJ databases">
        <authorList>
            <person name="Akdeniz Z."/>
        </authorList>
    </citation>
    <scope>NUCLEOTIDE SEQUENCE [LARGE SCALE GENOMIC DNA]</scope>
</reference>
<keyword evidence="1" id="KW-0472">Membrane</keyword>
<keyword evidence="1" id="KW-0812">Transmembrane</keyword>
<organism evidence="2 3">
    <name type="scientific">Hexamita inflata</name>
    <dbReference type="NCBI Taxonomy" id="28002"/>
    <lineage>
        <taxon>Eukaryota</taxon>
        <taxon>Metamonada</taxon>
        <taxon>Diplomonadida</taxon>
        <taxon>Hexamitidae</taxon>
        <taxon>Hexamitinae</taxon>
        <taxon>Hexamita</taxon>
    </lineage>
</organism>
<gene>
    <name evidence="2" type="ORF">HINF_LOCUS55618</name>
</gene>
<accession>A0ABP1L0B4</accession>
<keyword evidence="3" id="KW-1185">Reference proteome</keyword>
<dbReference type="EMBL" id="CAXDID020000295">
    <property type="protein sequence ID" value="CAL6072425.1"/>
    <property type="molecule type" value="Genomic_DNA"/>
</dbReference>
<evidence type="ECO:0000313" key="2">
    <source>
        <dbReference type="EMBL" id="CAL6072425.1"/>
    </source>
</evidence>
<dbReference type="Proteomes" id="UP001642409">
    <property type="component" value="Unassembled WGS sequence"/>
</dbReference>
<evidence type="ECO:0000313" key="3">
    <source>
        <dbReference type="Proteomes" id="UP001642409"/>
    </source>
</evidence>
<sequence>MKANLQDFYNYPTILVKLAQDVNKAVLQSQIAKQIIQSKVLQNNNSKDETNQQKTIRNNDAVCKIHQLITALTNEQLTDIVGLLGDANNFVDMQQYNIKSIFPMLKSLDVSNSMFITCRPFYIYDEVCFRDQVDNPTTTHYSQFFIQLQNFLEQSNNQPMGDNPVDCLQTIKNSLMDKIFVQQLFQDQEQCEVTEYSKFVGNLLSVEQIISLIFPLSLFIKSSLQNQQNLSQAINSFIFKRNDINTAIQFFKEILSVQAYEAIMYRDLNIVIQSQRENKTQFSKQLITNFLSQSFYLPSQSMLVDQFTANQKIYQTDFINCVFFMTGTYCNLTNFVRYTPYLHTSSTSRAGVQRSIHSCPLQLHSFIVVYLSMIIINMAQIVIRTKKRRYCFKMLGYPQVISVQLLIYLAFCLLIQLISVNQFILRQVHN</sequence>